<dbReference type="RefSeq" id="WP_200990051.1">
    <property type="nucleotide sequence ID" value="NZ_CP063311.1"/>
</dbReference>
<gene>
    <name evidence="1" type="ORF">IM676_02390</name>
</gene>
<dbReference type="AlphaFoldDB" id="A0A7S6RLI0"/>
<evidence type="ECO:0000313" key="2">
    <source>
        <dbReference type="Proteomes" id="UP000593846"/>
    </source>
</evidence>
<dbReference type="PANTHER" id="PTHR35586">
    <property type="entry name" value="SLL1691 PROTEIN"/>
    <property type="match status" value="1"/>
</dbReference>
<dbReference type="Proteomes" id="UP000593846">
    <property type="component" value="Chromosome"/>
</dbReference>
<accession>A0A7S6RLI0</accession>
<dbReference type="EMBL" id="CP063311">
    <property type="protein sequence ID" value="QOV24537.1"/>
    <property type="molecule type" value="Genomic_DNA"/>
</dbReference>
<evidence type="ECO:0008006" key="3">
    <source>
        <dbReference type="Google" id="ProtNLM"/>
    </source>
</evidence>
<evidence type="ECO:0000313" key="1">
    <source>
        <dbReference type="EMBL" id="QOV24537.1"/>
    </source>
</evidence>
<keyword evidence="2" id="KW-1185">Reference proteome</keyword>
<name>A0A7S6RLI0_9CYAN</name>
<proteinExistence type="predicted"/>
<dbReference type="PANTHER" id="PTHR35586:SF1">
    <property type="entry name" value="SLL1691 PROTEIN"/>
    <property type="match status" value="1"/>
</dbReference>
<reference evidence="2" key="1">
    <citation type="submission" date="2020-10" db="EMBL/GenBank/DDBJ databases">
        <title>Genome-based taxonomic classification of the species Anabaenopsis elenkinii.</title>
        <authorList>
            <person name="Delbaje E."/>
            <person name="Andreote A.P.D."/>
            <person name="Pellegrinetti T.A."/>
            <person name="Cruz R.B."/>
            <person name="Branco L.H.Z."/>
            <person name="Fiore M.F."/>
        </authorList>
    </citation>
    <scope>NUCLEOTIDE SEQUENCE [LARGE SCALE GENOMIC DNA]</scope>
    <source>
        <strain evidence="2">CCIBt3563</strain>
    </source>
</reference>
<dbReference type="KEGG" id="aee:IM676_02390"/>
<sequence>MTAVRANYDEPWKEALDQYFDSFLAFFFPRAYNAIDWTRTPESLDKELQEITASSTTQTYIADKLYKVWLLDKQPAWILIHIEVQSQYDTDFQQRMYIYNYRAFDLYRQFVVGLAILGDTDNNWRPNSYQNQMLDCELRFQFPIAKLLDYESPWDELEVNPNPFAVIVMAHLKTKATTGNPPEREAWKWQIIRGLYERGLTKTDVIKLFKIIDTMMTLPKELQTGLVRKIRSFEEERKMPLISPTEQLAMER</sequence>
<organism evidence="1 2">
    <name type="scientific">Anabaenopsis elenkinii CCIBt3563</name>
    <dbReference type="NCBI Taxonomy" id="2779889"/>
    <lineage>
        <taxon>Bacteria</taxon>
        <taxon>Bacillati</taxon>
        <taxon>Cyanobacteriota</taxon>
        <taxon>Cyanophyceae</taxon>
        <taxon>Nostocales</taxon>
        <taxon>Nodulariaceae</taxon>
        <taxon>Anabaenopsis</taxon>
    </lineage>
</organism>
<protein>
    <recommendedName>
        <fullName evidence="3">Transposase</fullName>
    </recommendedName>
</protein>
<feature type="non-terminal residue" evidence="1">
    <location>
        <position position="252"/>
    </location>
</feature>